<feature type="transmembrane region" description="Helical" evidence="1">
    <location>
        <begin position="482"/>
        <end position="499"/>
    </location>
</feature>
<reference evidence="2 3" key="2">
    <citation type="submission" date="2018-06" db="EMBL/GenBank/DDBJ databases">
        <title>Metagenomic assembly of (sub)arctic Cyanobacteria and their associated microbiome from non-axenic cultures.</title>
        <authorList>
            <person name="Baurain D."/>
        </authorList>
    </citation>
    <scope>NUCLEOTIDE SEQUENCE [LARGE SCALE GENOMIC DNA]</scope>
    <source>
        <strain evidence="2">ULC066bin1</strain>
    </source>
</reference>
<name>A0A2W4W656_9CYAN</name>
<feature type="transmembrane region" description="Helical" evidence="1">
    <location>
        <begin position="132"/>
        <end position="153"/>
    </location>
</feature>
<feature type="transmembrane region" description="Helical" evidence="1">
    <location>
        <begin position="505"/>
        <end position="524"/>
    </location>
</feature>
<feature type="transmembrane region" description="Helical" evidence="1">
    <location>
        <begin position="331"/>
        <end position="352"/>
    </location>
</feature>
<sequence length="535" mass="60298">MNNSPLNSPKSISWQDRIGNWNPQLLREIRGKLKLRNLVVAIGLSLLFQLLLLLFYSQRVPNEDCYIQARGFGCVASWQDWWLEQFRVVTWTEPFILFLAGVYGLIADLALEDYKGTLNFIRISPRSSVNILMGKIMGVPLLAYISVGLTIPYHLVCALNAKVPLAFLLSFYTLLIGTAFFLFSASILIALLSGWQAKLGSQVSAGALIFSFVTFVWVAPSFMWWNIFTVWSSFSKVLVGGRISPIKVEWWYLPITTNIWTSHIFTIVNLAIFSFAIWRILQRRFHNPTSTLVSKGQSYAITAYLEIAMLGFCMQSSFANMEFANSSEFQLIMLLLLYIANCFMFFAAIAALTPTRQALLDWVRFGALSTTEEHPSGFGYVVRDLIWSDKSPVLIAIALNLLFTQLPILIWVNSWTSPEIRGKALIVTASFTISILLIALIAQLILFLKTRNPTAWATGTISALIFLPVSIMLTLSISPDRYAGVWLFFGFPWLVVSNIKLSDIILAFAGQISVIIALILQLIYQLQRAKMRDTL</sequence>
<feature type="transmembrane region" description="Helical" evidence="1">
    <location>
        <begin position="91"/>
        <end position="111"/>
    </location>
</feature>
<dbReference type="Proteomes" id="UP000249467">
    <property type="component" value="Unassembled WGS sequence"/>
</dbReference>
<keyword evidence="1" id="KW-0812">Transmembrane</keyword>
<keyword evidence="1" id="KW-1133">Transmembrane helix</keyword>
<comment type="caution">
    <text evidence="2">The sequence shown here is derived from an EMBL/GenBank/DDBJ whole genome shotgun (WGS) entry which is preliminary data.</text>
</comment>
<dbReference type="AlphaFoldDB" id="A0A2W4W656"/>
<feature type="transmembrane region" description="Helical" evidence="1">
    <location>
        <begin position="203"/>
        <end position="225"/>
    </location>
</feature>
<keyword evidence="1" id="KW-0472">Membrane</keyword>
<feature type="transmembrane region" description="Helical" evidence="1">
    <location>
        <begin position="165"/>
        <end position="191"/>
    </location>
</feature>
<evidence type="ECO:0000313" key="2">
    <source>
        <dbReference type="EMBL" id="PZO40613.1"/>
    </source>
</evidence>
<feature type="transmembrane region" description="Helical" evidence="1">
    <location>
        <begin position="454"/>
        <end position="475"/>
    </location>
</feature>
<feature type="transmembrane region" description="Helical" evidence="1">
    <location>
        <begin position="424"/>
        <end position="448"/>
    </location>
</feature>
<gene>
    <name evidence="2" type="ORF">DCF19_12045</name>
</gene>
<feature type="transmembrane region" description="Helical" evidence="1">
    <location>
        <begin position="393"/>
        <end position="412"/>
    </location>
</feature>
<feature type="transmembrane region" description="Helical" evidence="1">
    <location>
        <begin position="35"/>
        <end position="56"/>
    </location>
</feature>
<organism evidence="2 3">
    <name type="scientific">Pseudanabaena frigida</name>
    <dbReference type="NCBI Taxonomy" id="945775"/>
    <lineage>
        <taxon>Bacteria</taxon>
        <taxon>Bacillati</taxon>
        <taxon>Cyanobacteriota</taxon>
        <taxon>Cyanophyceae</taxon>
        <taxon>Pseudanabaenales</taxon>
        <taxon>Pseudanabaenaceae</taxon>
        <taxon>Pseudanabaena</taxon>
    </lineage>
</organism>
<evidence type="ECO:0000313" key="3">
    <source>
        <dbReference type="Proteomes" id="UP000249467"/>
    </source>
</evidence>
<feature type="transmembrane region" description="Helical" evidence="1">
    <location>
        <begin position="259"/>
        <end position="281"/>
    </location>
</feature>
<accession>A0A2W4W656</accession>
<proteinExistence type="predicted"/>
<dbReference type="EMBL" id="QBML01000014">
    <property type="protein sequence ID" value="PZO40613.1"/>
    <property type="molecule type" value="Genomic_DNA"/>
</dbReference>
<protein>
    <submittedName>
        <fullName evidence="2">Uncharacterized protein</fullName>
    </submittedName>
</protein>
<reference evidence="2 3" key="1">
    <citation type="submission" date="2018-04" db="EMBL/GenBank/DDBJ databases">
        <authorList>
            <person name="Go L.Y."/>
            <person name="Mitchell J.A."/>
        </authorList>
    </citation>
    <scope>NUCLEOTIDE SEQUENCE [LARGE SCALE GENOMIC DNA]</scope>
    <source>
        <strain evidence="2">ULC066bin1</strain>
    </source>
</reference>
<evidence type="ECO:0000256" key="1">
    <source>
        <dbReference type="SAM" id="Phobius"/>
    </source>
</evidence>